<dbReference type="Pfam" id="PF02620">
    <property type="entry name" value="YceD"/>
    <property type="match status" value="1"/>
</dbReference>
<dbReference type="RefSeq" id="WP_101603752.1">
    <property type="nucleotide sequence ID" value="NZ_PKGY01000003.1"/>
</dbReference>
<dbReference type="Proteomes" id="UP000234239">
    <property type="component" value="Unassembled WGS sequence"/>
</dbReference>
<proteinExistence type="predicted"/>
<sequence>MKWSFQELRIQAQDPLAIDTSIEISDEMQERSDEILAMSPVKVDGFVIYEEATVLAQLQIALDVTLPSSRSLEPVNVSMAFSINERYLPKGMETDIIDDEVVLQIEVEGNSVDLTRAIEDNILLHLPQQRLTAEEAEEQELPMGKDWDMMTEDSYRSSLKGEEKIDPRLAKLKDLFADEASED</sequence>
<accession>A0A2I1MNX4</accession>
<name>A0A2I1MNX4_9LACT</name>
<dbReference type="AlphaFoldDB" id="A0A2I1MNX4"/>
<reference evidence="1 2" key="1">
    <citation type="submission" date="2017-12" db="EMBL/GenBank/DDBJ databases">
        <title>Phylogenetic diversity of female urinary microbiome.</title>
        <authorList>
            <person name="Thomas-White K."/>
            <person name="Wolfe A.J."/>
        </authorList>
    </citation>
    <scope>NUCLEOTIDE SEQUENCE [LARGE SCALE GENOMIC DNA]</scope>
    <source>
        <strain evidence="1 2">UMB0139</strain>
    </source>
</reference>
<evidence type="ECO:0000313" key="1">
    <source>
        <dbReference type="EMBL" id="PKZ21762.1"/>
    </source>
</evidence>
<dbReference type="OrthoDB" id="9790372at2"/>
<comment type="caution">
    <text evidence="1">The sequence shown here is derived from an EMBL/GenBank/DDBJ whole genome shotgun (WGS) entry which is preliminary data.</text>
</comment>
<evidence type="ECO:0000313" key="2">
    <source>
        <dbReference type="Proteomes" id="UP000234239"/>
    </source>
</evidence>
<gene>
    <name evidence="1" type="ORF">CYJ28_07620</name>
</gene>
<organism evidence="1 2">
    <name type="scientific">Aerococcus sanguinicola</name>
    <dbReference type="NCBI Taxonomy" id="119206"/>
    <lineage>
        <taxon>Bacteria</taxon>
        <taxon>Bacillati</taxon>
        <taxon>Bacillota</taxon>
        <taxon>Bacilli</taxon>
        <taxon>Lactobacillales</taxon>
        <taxon>Aerococcaceae</taxon>
        <taxon>Aerococcus</taxon>
    </lineage>
</organism>
<dbReference type="EMBL" id="PKGY01000003">
    <property type="protein sequence ID" value="PKZ21762.1"/>
    <property type="molecule type" value="Genomic_DNA"/>
</dbReference>
<dbReference type="InterPro" id="IPR003772">
    <property type="entry name" value="YceD"/>
</dbReference>
<protein>
    <submittedName>
        <fullName evidence="1">Nucleic acid-binding protein</fullName>
    </submittedName>
</protein>